<accession>A0A5M6DBS3</accession>
<evidence type="ECO:0000313" key="3">
    <source>
        <dbReference type="Proteomes" id="UP000323426"/>
    </source>
</evidence>
<proteinExistence type="predicted"/>
<sequence length="129" mass="14808">MKKTLLSLLFLSFFAYQANAQQISESAEKRIALITRVMAAELGLNESEYIRLKSLNRERIVKGDEISEFYNNNPDLKTRKLMELEASFDKKFKAMLNPIQLAAYAAYKHDPESDLALKEKDKTANTTQK</sequence>
<feature type="chain" id="PRO_5024378879" description="DUF4296 domain-containing protein" evidence="1">
    <location>
        <begin position="21"/>
        <end position="129"/>
    </location>
</feature>
<gene>
    <name evidence="2" type="ORF">F0145_14215</name>
</gene>
<evidence type="ECO:0000256" key="1">
    <source>
        <dbReference type="SAM" id="SignalP"/>
    </source>
</evidence>
<keyword evidence="1" id="KW-0732">Signal</keyword>
<keyword evidence="3" id="KW-1185">Reference proteome</keyword>
<dbReference type="RefSeq" id="WP_150089082.1">
    <property type="nucleotide sequence ID" value="NZ_VWSF01000010.1"/>
</dbReference>
<dbReference type="Proteomes" id="UP000323426">
    <property type="component" value="Unassembled WGS sequence"/>
</dbReference>
<organism evidence="2 3">
    <name type="scientific">Adhaeribacter rhizoryzae</name>
    <dbReference type="NCBI Taxonomy" id="2607907"/>
    <lineage>
        <taxon>Bacteria</taxon>
        <taxon>Pseudomonadati</taxon>
        <taxon>Bacteroidota</taxon>
        <taxon>Cytophagia</taxon>
        <taxon>Cytophagales</taxon>
        <taxon>Hymenobacteraceae</taxon>
        <taxon>Adhaeribacter</taxon>
    </lineage>
</organism>
<dbReference type="AlphaFoldDB" id="A0A5M6DBS3"/>
<evidence type="ECO:0008006" key="4">
    <source>
        <dbReference type="Google" id="ProtNLM"/>
    </source>
</evidence>
<evidence type="ECO:0000313" key="2">
    <source>
        <dbReference type="EMBL" id="KAA5544833.1"/>
    </source>
</evidence>
<name>A0A5M6DBS3_9BACT</name>
<comment type="caution">
    <text evidence="2">The sequence shown here is derived from an EMBL/GenBank/DDBJ whole genome shotgun (WGS) entry which is preliminary data.</text>
</comment>
<feature type="signal peptide" evidence="1">
    <location>
        <begin position="1"/>
        <end position="20"/>
    </location>
</feature>
<reference evidence="2 3" key="1">
    <citation type="submission" date="2019-09" db="EMBL/GenBank/DDBJ databases">
        <title>Genome sequence and assembly of Adhaeribacter sp.</title>
        <authorList>
            <person name="Chhetri G."/>
        </authorList>
    </citation>
    <scope>NUCLEOTIDE SEQUENCE [LARGE SCALE GENOMIC DNA]</scope>
    <source>
        <strain evidence="2 3">DK36</strain>
    </source>
</reference>
<protein>
    <recommendedName>
        <fullName evidence="4">DUF4296 domain-containing protein</fullName>
    </recommendedName>
</protein>
<dbReference type="EMBL" id="VWSF01000010">
    <property type="protein sequence ID" value="KAA5544833.1"/>
    <property type="molecule type" value="Genomic_DNA"/>
</dbReference>